<reference evidence="3" key="2">
    <citation type="submission" date="2015-01" db="EMBL/GenBank/DDBJ databases">
        <title>Evolutionary Origins and Diversification of the Mycorrhizal Mutualists.</title>
        <authorList>
            <consortium name="DOE Joint Genome Institute"/>
            <consortium name="Mycorrhizal Genomics Consortium"/>
            <person name="Kohler A."/>
            <person name="Kuo A."/>
            <person name="Nagy L.G."/>
            <person name="Floudas D."/>
            <person name="Copeland A."/>
            <person name="Barry K.W."/>
            <person name="Cichocki N."/>
            <person name="Veneault-Fourrey C."/>
            <person name="LaButti K."/>
            <person name="Lindquist E.A."/>
            <person name="Lipzen A."/>
            <person name="Lundell T."/>
            <person name="Morin E."/>
            <person name="Murat C."/>
            <person name="Riley R."/>
            <person name="Ohm R."/>
            <person name="Sun H."/>
            <person name="Tunlid A."/>
            <person name="Henrissat B."/>
            <person name="Grigoriev I.V."/>
            <person name="Hibbett D.S."/>
            <person name="Martin F."/>
        </authorList>
    </citation>
    <scope>NUCLEOTIDE SEQUENCE [LARGE SCALE GENOMIC DNA]</scope>
    <source>
        <strain evidence="3">UH-Slu-Lm8-n1</strain>
    </source>
</reference>
<dbReference type="InterPro" id="IPR046528">
    <property type="entry name" value="DUF6593"/>
</dbReference>
<dbReference type="InParanoid" id="A0A0D0B152"/>
<evidence type="ECO:0000259" key="1">
    <source>
        <dbReference type="Pfam" id="PF20236"/>
    </source>
</evidence>
<dbReference type="Proteomes" id="UP000054485">
    <property type="component" value="Unassembled WGS sequence"/>
</dbReference>
<sequence>SSSHFKPTSLMPTMTQKLTFTTASVQNLVISNPTDALFYEVLTPEWESHQTTVRRLDTHAQRYDTVGSIRNQSGKPVAVSMYNGEFINEGLWLRKIEGQGRQSSRWEFDDGEGNYFSWAVAGPNFEVRKKRSNTYTGGVQSPNPIATFFPHKRYGGVGMISQHAFLEIESSVVDSLDTVLGAV</sequence>
<feature type="non-terminal residue" evidence="2">
    <location>
        <position position="183"/>
    </location>
</feature>
<protein>
    <recommendedName>
        <fullName evidence="1">DUF6593 domain-containing protein</fullName>
    </recommendedName>
</protein>
<feature type="domain" description="DUF6593" evidence="1">
    <location>
        <begin position="24"/>
        <end position="180"/>
    </location>
</feature>
<evidence type="ECO:0000313" key="3">
    <source>
        <dbReference type="Proteomes" id="UP000054485"/>
    </source>
</evidence>
<dbReference type="OrthoDB" id="3185381at2759"/>
<name>A0A0D0B152_9AGAM</name>
<dbReference type="HOGENOM" id="CLU_122982_0_0_1"/>
<proteinExistence type="predicted"/>
<accession>A0A0D0B152</accession>
<dbReference type="Pfam" id="PF20236">
    <property type="entry name" value="DUF6593"/>
    <property type="match status" value="1"/>
</dbReference>
<reference evidence="2 3" key="1">
    <citation type="submission" date="2014-04" db="EMBL/GenBank/DDBJ databases">
        <authorList>
            <consortium name="DOE Joint Genome Institute"/>
            <person name="Kuo A."/>
            <person name="Ruytinx J."/>
            <person name="Rineau F."/>
            <person name="Colpaert J."/>
            <person name="Kohler A."/>
            <person name="Nagy L.G."/>
            <person name="Floudas D."/>
            <person name="Copeland A."/>
            <person name="Barry K.W."/>
            <person name="Cichocki N."/>
            <person name="Veneault-Fourrey C."/>
            <person name="LaButti K."/>
            <person name="Lindquist E.A."/>
            <person name="Lipzen A."/>
            <person name="Lundell T."/>
            <person name="Morin E."/>
            <person name="Murat C."/>
            <person name="Sun H."/>
            <person name="Tunlid A."/>
            <person name="Henrissat B."/>
            <person name="Grigoriev I.V."/>
            <person name="Hibbett D.S."/>
            <person name="Martin F."/>
            <person name="Nordberg H.P."/>
            <person name="Cantor M.N."/>
            <person name="Hua S.X."/>
        </authorList>
    </citation>
    <scope>NUCLEOTIDE SEQUENCE [LARGE SCALE GENOMIC DNA]</scope>
    <source>
        <strain evidence="2 3">UH-Slu-Lm8-n1</strain>
    </source>
</reference>
<organism evidence="2 3">
    <name type="scientific">Suillus luteus UH-Slu-Lm8-n1</name>
    <dbReference type="NCBI Taxonomy" id="930992"/>
    <lineage>
        <taxon>Eukaryota</taxon>
        <taxon>Fungi</taxon>
        <taxon>Dikarya</taxon>
        <taxon>Basidiomycota</taxon>
        <taxon>Agaricomycotina</taxon>
        <taxon>Agaricomycetes</taxon>
        <taxon>Agaricomycetidae</taxon>
        <taxon>Boletales</taxon>
        <taxon>Suillineae</taxon>
        <taxon>Suillaceae</taxon>
        <taxon>Suillus</taxon>
    </lineage>
</organism>
<gene>
    <name evidence="2" type="ORF">CY34DRAFT_53491</name>
</gene>
<dbReference type="EMBL" id="KN835144">
    <property type="protein sequence ID" value="KIK47686.1"/>
    <property type="molecule type" value="Genomic_DNA"/>
</dbReference>
<dbReference type="AlphaFoldDB" id="A0A0D0B152"/>
<keyword evidence="3" id="KW-1185">Reference proteome</keyword>
<evidence type="ECO:0000313" key="2">
    <source>
        <dbReference type="EMBL" id="KIK47686.1"/>
    </source>
</evidence>
<feature type="non-terminal residue" evidence="2">
    <location>
        <position position="1"/>
    </location>
</feature>